<dbReference type="InterPro" id="IPR036396">
    <property type="entry name" value="Cyt_P450_sf"/>
</dbReference>
<accession>A0A8E2FAX9</accession>
<dbReference type="InterPro" id="IPR047146">
    <property type="entry name" value="Cyt_P450_E_CYP52_fungi"/>
</dbReference>
<dbReference type="InterPro" id="IPR017972">
    <property type="entry name" value="Cyt_P450_CS"/>
</dbReference>
<feature type="transmembrane region" description="Helical" evidence="9">
    <location>
        <begin position="6"/>
        <end position="26"/>
    </location>
</feature>
<evidence type="ECO:0000313" key="10">
    <source>
        <dbReference type="EMBL" id="OCL13286.1"/>
    </source>
</evidence>
<comment type="similarity">
    <text evidence="2 8">Belongs to the cytochrome P450 family.</text>
</comment>
<name>A0A8E2FAX9_9PEZI</name>
<keyword evidence="3 8" id="KW-0349">Heme</keyword>
<dbReference type="EMBL" id="KV748746">
    <property type="protein sequence ID" value="OCL13286.1"/>
    <property type="molecule type" value="Genomic_DNA"/>
</dbReference>
<dbReference type="GO" id="GO:0005506">
    <property type="term" value="F:iron ion binding"/>
    <property type="evidence" value="ECO:0007669"/>
    <property type="project" value="InterPro"/>
</dbReference>
<proteinExistence type="inferred from homology"/>
<gene>
    <name evidence="10" type="ORF">AOQ84DRAFT_359903</name>
</gene>
<dbReference type="PROSITE" id="PS00086">
    <property type="entry name" value="CYTOCHROME_P450"/>
    <property type="match status" value="1"/>
</dbReference>
<dbReference type="Gene3D" id="1.10.630.10">
    <property type="entry name" value="Cytochrome P450"/>
    <property type="match status" value="2"/>
</dbReference>
<dbReference type="InterPro" id="IPR001128">
    <property type="entry name" value="Cyt_P450"/>
</dbReference>
<keyword evidence="6 8" id="KW-0408">Iron</keyword>
<evidence type="ECO:0000313" key="11">
    <source>
        <dbReference type="Proteomes" id="UP000250140"/>
    </source>
</evidence>
<evidence type="ECO:0000256" key="3">
    <source>
        <dbReference type="ARBA" id="ARBA00022617"/>
    </source>
</evidence>
<dbReference type="SUPFAM" id="SSF48264">
    <property type="entry name" value="Cytochrome P450"/>
    <property type="match status" value="1"/>
</dbReference>
<keyword evidence="7 8" id="KW-0503">Monooxygenase</keyword>
<protein>
    <submittedName>
        <fullName evidence="10">Cytochrome P450</fullName>
    </submittedName>
</protein>
<sequence>MHLSSLTILAPLLLYLVPILLAYYLYLRWTLHVARCNFKAANGCEEAQIKYPLKDPVFGLDLLLDTVKNAKSHRHLEGTWKRYERHDYRLSSIRVDAMVPIFGHGIFTTNGPAWARSRALLRPTFVKENIASLNTIETHLQHLLKLHSQSKARQSDTKAADAEFVESYTYTQPKASHNVRLGPLVKLRYSRRANKARDTVFAWVDRFIDDLINVKDSSNGFHASDTKPGNCVFLQELAKLTADRVVLRDRVLNVLLAGRDTTASPLAISSSCLQGIQMSGAIQDTVLPHSGGEDGKSPLFIKSGTQVLYSVFSMHRRKDFYGDDAEDFRPERWSKIQPRWEYFPFNGGPRICLGFICVIDHYSPEQFALTEASYATVRLLQEFEAIESRGSEPWHTAANLWSETFDYDPVAIKNG</sequence>
<dbReference type="AlphaFoldDB" id="A0A8E2FAX9"/>
<comment type="cofactor">
    <cofactor evidence="1">
        <name>heme</name>
        <dbReference type="ChEBI" id="CHEBI:30413"/>
    </cofactor>
</comment>
<keyword evidence="5 8" id="KW-0560">Oxidoreductase</keyword>
<evidence type="ECO:0000256" key="1">
    <source>
        <dbReference type="ARBA" id="ARBA00001971"/>
    </source>
</evidence>
<keyword evidence="11" id="KW-1185">Reference proteome</keyword>
<dbReference type="GO" id="GO:0020037">
    <property type="term" value="F:heme binding"/>
    <property type="evidence" value="ECO:0007669"/>
    <property type="project" value="InterPro"/>
</dbReference>
<dbReference type="GO" id="GO:0004497">
    <property type="term" value="F:monooxygenase activity"/>
    <property type="evidence" value="ECO:0007669"/>
    <property type="project" value="UniProtKB-KW"/>
</dbReference>
<evidence type="ECO:0000256" key="7">
    <source>
        <dbReference type="ARBA" id="ARBA00023033"/>
    </source>
</evidence>
<keyword evidence="4 8" id="KW-0479">Metal-binding</keyword>
<keyword evidence="9" id="KW-1133">Transmembrane helix</keyword>
<dbReference type="OrthoDB" id="1470350at2759"/>
<dbReference type="Proteomes" id="UP000250140">
    <property type="component" value="Unassembled WGS sequence"/>
</dbReference>
<dbReference type="PANTHER" id="PTHR24287:SF1">
    <property type="entry name" value="P450, PUTATIVE (EUROFUNG)-RELATED"/>
    <property type="match status" value="1"/>
</dbReference>
<organism evidence="10 11">
    <name type="scientific">Glonium stellatum</name>
    <dbReference type="NCBI Taxonomy" id="574774"/>
    <lineage>
        <taxon>Eukaryota</taxon>
        <taxon>Fungi</taxon>
        <taxon>Dikarya</taxon>
        <taxon>Ascomycota</taxon>
        <taxon>Pezizomycotina</taxon>
        <taxon>Dothideomycetes</taxon>
        <taxon>Pleosporomycetidae</taxon>
        <taxon>Gloniales</taxon>
        <taxon>Gloniaceae</taxon>
        <taxon>Glonium</taxon>
    </lineage>
</organism>
<evidence type="ECO:0000256" key="8">
    <source>
        <dbReference type="RuleBase" id="RU000461"/>
    </source>
</evidence>
<dbReference type="Pfam" id="PF00067">
    <property type="entry name" value="p450"/>
    <property type="match status" value="1"/>
</dbReference>
<evidence type="ECO:0000256" key="6">
    <source>
        <dbReference type="ARBA" id="ARBA00023004"/>
    </source>
</evidence>
<evidence type="ECO:0000256" key="5">
    <source>
        <dbReference type="ARBA" id="ARBA00023002"/>
    </source>
</evidence>
<keyword evidence="9" id="KW-0812">Transmembrane</keyword>
<dbReference type="GO" id="GO:0016705">
    <property type="term" value="F:oxidoreductase activity, acting on paired donors, with incorporation or reduction of molecular oxygen"/>
    <property type="evidence" value="ECO:0007669"/>
    <property type="project" value="InterPro"/>
</dbReference>
<evidence type="ECO:0000256" key="2">
    <source>
        <dbReference type="ARBA" id="ARBA00010617"/>
    </source>
</evidence>
<evidence type="ECO:0000256" key="9">
    <source>
        <dbReference type="SAM" id="Phobius"/>
    </source>
</evidence>
<dbReference type="PANTHER" id="PTHR24287">
    <property type="entry name" value="P450, PUTATIVE (EUROFUNG)-RELATED"/>
    <property type="match status" value="1"/>
</dbReference>
<reference evidence="10 11" key="1">
    <citation type="journal article" date="2016" name="Nat. Commun.">
        <title>Ectomycorrhizal ecology is imprinted in the genome of the dominant symbiotic fungus Cenococcum geophilum.</title>
        <authorList>
            <consortium name="DOE Joint Genome Institute"/>
            <person name="Peter M."/>
            <person name="Kohler A."/>
            <person name="Ohm R.A."/>
            <person name="Kuo A."/>
            <person name="Krutzmann J."/>
            <person name="Morin E."/>
            <person name="Arend M."/>
            <person name="Barry K.W."/>
            <person name="Binder M."/>
            <person name="Choi C."/>
            <person name="Clum A."/>
            <person name="Copeland A."/>
            <person name="Grisel N."/>
            <person name="Haridas S."/>
            <person name="Kipfer T."/>
            <person name="LaButti K."/>
            <person name="Lindquist E."/>
            <person name="Lipzen A."/>
            <person name="Maire R."/>
            <person name="Meier B."/>
            <person name="Mihaltcheva S."/>
            <person name="Molinier V."/>
            <person name="Murat C."/>
            <person name="Poggeler S."/>
            <person name="Quandt C.A."/>
            <person name="Sperisen C."/>
            <person name="Tritt A."/>
            <person name="Tisserant E."/>
            <person name="Crous P.W."/>
            <person name="Henrissat B."/>
            <person name="Nehls U."/>
            <person name="Egli S."/>
            <person name="Spatafora J.W."/>
            <person name="Grigoriev I.V."/>
            <person name="Martin F.M."/>
        </authorList>
    </citation>
    <scope>NUCLEOTIDE SEQUENCE [LARGE SCALE GENOMIC DNA]</scope>
    <source>
        <strain evidence="10 11">CBS 207.34</strain>
    </source>
</reference>
<keyword evidence="9" id="KW-0472">Membrane</keyword>
<evidence type="ECO:0000256" key="4">
    <source>
        <dbReference type="ARBA" id="ARBA00022723"/>
    </source>
</evidence>